<sequence>MPAAVATWVVAFVVVGLPAGGALAVGLLAGGGVAVVGGWRLGHRSRVGVTDRSRVGVRTTDRSRVGAGVAGVVGQGILVLVVASAVALSAAGQLAVRGAGLLGALIDEEATVRVVGTVRSEPIPLAAPAGWGEPEVRYRVVLGVDRVTGRGRTGSAAASVLVLGGPAWAGIGFGAHVEVDGRLMPAERGRAEVAILSGRGAPRVVDPPGTIDRAVRQVRTALLVATDQLAPDPRGLVPGIAVGDTSRLSPDLAEAMRVAGLTHLTAVSGAHFAIIGAAVLGLTGVIGLPRRARIAVVVAAMGGLVLLVHAEPSVLRAAAMGAIGAGGMLLGRPSRALAALGATVIVLLVVDPWLARSYGFALSVLATAGIVLLTGPIAQGPGRALPRGLARAIAVPLAAQAVCAPVIVLLNPALAMYAVPANLAAAPAIAPATVAGALAAMVAPWWATGGAALAQVAGWATWWIAQVARGCAALPGAQMPWPGGAGGAGLLAAVTVVVGVGVARGSRAR</sequence>
<reference evidence="8 9" key="1">
    <citation type="submission" date="2019-01" db="EMBL/GenBank/DDBJ databases">
        <title>Novel species of Cellulomonas.</title>
        <authorList>
            <person name="Liu Q."/>
            <person name="Xin Y.-H."/>
        </authorList>
    </citation>
    <scope>NUCLEOTIDE SEQUENCE [LARGE SCALE GENOMIC DNA]</scope>
    <source>
        <strain evidence="8 9">HLT2-17</strain>
    </source>
</reference>
<dbReference type="InterPro" id="IPR052159">
    <property type="entry name" value="Competence_DNA_uptake"/>
</dbReference>
<comment type="subcellular location">
    <subcellularLocation>
        <location evidence="1">Cell membrane</location>
        <topology evidence="1">Multi-pass membrane protein</topology>
    </subcellularLocation>
</comment>
<name>A0A4Q5N2Y3_9MICO</name>
<feature type="transmembrane region" description="Helical" evidence="6">
    <location>
        <begin position="336"/>
        <end position="354"/>
    </location>
</feature>
<feature type="transmembrane region" description="Helical" evidence="6">
    <location>
        <begin position="65"/>
        <end position="88"/>
    </location>
</feature>
<dbReference type="Proteomes" id="UP000293764">
    <property type="component" value="Unassembled WGS sequence"/>
</dbReference>
<gene>
    <name evidence="8" type="ORF">EUA98_02260</name>
</gene>
<dbReference type="InterPro" id="IPR004477">
    <property type="entry name" value="ComEC_N"/>
</dbReference>
<feature type="transmembrane region" description="Helical" evidence="6">
    <location>
        <begin position="485"/>
        <end position="503"/>
    </location>
</feature>
<keyword evidence="2" id="KW-1003">Cell membrane</keyword>
<dbReference type="PANTHER" id="PTHR30619:SF1">
    <property type="entry name" value="RECOMBINATION PROTEIN 2"/>
    <property type="match status" value="1"/>
</dbReference>
<evidence type="ECO:0000256" key="6">
    <source>
        <dbReference type="SAM" id="Phobius"/>
    </source>
</evidence>
<evidence type="ECO:0000256" key="1">
    <source>
        <dbReference type="ARBA" id="ARBA00004651"/>
    </source>
</evidence>
<evidence type="ECO:0000256" key="2">
    <source>
        <dbReference type="ARBA" id="ARBA00022475"/>
    </source>
</evidence>
<dbReference type="Pfam" id="PF03772">
    <property type="entry name" value="Competence"/>
    <property type="match status" value="1"/>
</dbReference>
<feature type="transmembrane region" description="Helical" evidence="6">
    <location>
        <begin position="360"/>
        <end position="377"/>
    </location>
</feature>
<accession>A0A4Q5N2Y3</accession>
<feature type="transmembrane region" description="Helical" evidence="6">
    <location>
        <begin position="389"/>
        <end position="408"/>
    </location>
</feature>
<keyword evidence="3 6" id="KW-0812">Transmembrane</keyword>
<dbReference type="GO" id="GO:0005886">
    <property type="term" value="C:plasma membrane"/>
    <property type="evidence" value="ECO:0007669"/>
    <property type="project" value="UniProtKB-SubCell"/>
</dbReference>
<dbReference type="EMBL" id="SDWW01000004">
    <property type="protein sequence ID" value="RYV52549.1"/>
    <property type="molecule type" value="Genomic_DNA"/>
</dbReference>
<organism evidence="8 9">
    <name type="scientific">Pengzhenrongella frigida</name>
    <dbReference type="NCBI Taxonomy" id="1259133"/>
    <lineage>
        <taxon>Bacteria</taxon>
        <taxon>Bacillati</taxon>
        <taxon>Actinomycetota</taxon>
        <taxon>Actinomycetes</taxon>
        <taxon>Micrococcales</taxon>
        <taxon>Pengzhenrongella</taxon>
    </lineage>
</organism>
<keyword evidence="5 6" id="KW-0472">Membrane</keyword>
<dbReference type="PANTHER" id="PTHR30619">
    <property type="entry name" value="DNA INTERNALIZATION/COMPETENCE PROTEIN COMEC/REC2"/>
    <property type="match status" value="1"/>
</dbReference>
<feature type="domain" description="ComEC/Rec2-related protein" evidence="7">
    <location>
        <begin position="241"/>
        <end position="499"/>
    </location>
</feature>
<evidence type="ECO:0000313" key="9">
    <source>
        <dbReference type="Proteomes" id="UP000293764"/>
    </source>
</evidence>
<dbReference type="NCBIfam" id="TIGR00360">
    <property type="entry name" value="ComEC_N-term"/>
    <property type="match status" value="1"/>
</dbReference>
<keyword evidence="9" id="KW-1185">Reference proteome</keyword>
<keyword evidence="4 6" id="KW-1133">Transmembrane helix</keyword>
<feature type="transmembrane region" description="Helical" evidence="6">
    <location>
        <begin position="264"/>
        <end position="288"/>
    </location>
</feature>
<comment type="caution">
    <text evidence="8">The sequence shown here is derived from an EMBL/GenBank/DDBJ whole genome shotgun (WGS) entry which is preliminary data.</text>
</comment>
<evidence type="ECO:0000256" key="5">
    <source>
        <dbReference type="ARBA" id="ARBA00023136"/>
    </source>
</evidence>
<protein>
    <submittedName>
        <fullName evidence="8">ComEC/Rec2 family competence protein</fullName>
    </submittedName>
</protein>
<dbReference type="OrthoDB" id="7177610at2"/>
<evidence type="ECO:0000256" key="4">
    <source>
        <dbReference type="ARBA" id="ARBA00022989"/>
    </source>
</evidence>
<dbReference type="RefSeq" id="WP_130101043.1">
    <property type="nucleotide sequence ID" value="NZ_SDWW01000004.1"/>
</dbReference>
<dbReference type="AlphaFoldDB" id="A0A4Q5N2Y3"/>
<feature type="transmembrane region" description="Helical" evidence="6">
    <location>
        <begin position="414"/>
        <end position="438"/>
    </location>
</feature>
<feature type="transmembrane region" description="Helical" evidence="6">
    <location>
        <begin position="294"/>
        <end position="315"/>
    </location>
</feature>
<evidence type="ECO:0000259" key="7">
    <source>
        <dbReference type="Pfam" id="PF03772"/>
    </source>
</evidence>
<evidence type="ECO:0000256" key="3">
    <source>
        <dbReference type="ARBA" id="ARBA00022692"/>
    </source>
</evidence>
<evidence type="ECO:0000313" key="8">
    <source>
        <dbReference type="EMBL" id="RYV52549.1"/>
    </source>
</evidence>
<proteinExistence type="predicted"/>